<comment type="caution">
    <text evidence="6">The sequence shown here is derived from an EMBL/GenBank/DDBJ whole genome shotgun (WGS) entry which is preliminary data.</text>
</comment>
<keyword evidence="4" id="KW-1133">Transmembrane helix</keyword>
<dbReference type="EMBL" id="QGLE01000002">
    <property type="protein sequence ID" value="PWR25386.1"/>
    <property type="molecule type" value="Genomic_DNA"/>
</dbReference>
<sequence length="242" mass="26482">MLWLRSALFNLFFYAWTAFVSVSMLPALLWPRVLGVKVAKGWIAGVNVGLRLICGVRVEVRGRERMPEGPVLIAAKHQSAWDTIELLAICGMPAVVLKRELTWIPLYGWYIMAMGGIPIDRSAGARALKDMVRQAKLAVAQGRSVLIFPQGTRVAPGRKLEYQPGVAALYSQLGLPCIPVALNSGLVWPRRQFLRPSGTITVEFLTPIPPGLRREPFMTTLEARVEAASDALAALARPSSGP</sequence>
<accession>A0A317EGG6</accession>
<evidence type="ECO:0000256" key="2">
    <source>
        <dbReference type="ARBA" id="ARBA00022679"/>
    </source>
</evidence>
<dbReference type="Pfam" id="PF01553">
    <property type="entry name" value="Acyltransferase"/>
    <property type="match status" value="1"/>
</dbReference>
<keyword evidence="4" id="KW-0472">Membrane</keyword>
<feature type="domain" description="Phospholipid/glycerol acyltransferase" evidence="5">
    <location>
        <begin position="71"/>
        <end position="185"/>
    </location>
</feature>
<keyword evidence="4" id="KW-0812">Transmembrane</keyword>
<dbReference type="Proteomes" id="UP000245461">
    <property type="component" value="Unassembled WGS sequence"/>
</dbReference>
<keyword evidence="3 6" id="KW-0012">Acyltransferase</keyword>
<dbReference type="GO" id="GO:0003841">
    <property type="term" value="F:1-acylglycerol-3-phosphate O-acyltransferase activity"/>
    <property type="evidence" value="ECO:0007669"/>
    <property type="project" value="TreeGrafter"/>
</dbReference>
<feature type="transmembrane region" description="Helical" evidence="4">
    <location>
        <begin position="7"/>
        <end position="30"/>
    </location>
</feature>
<keyword evidence="2 6" id="KW-0808">Transferase</keyword>
<evidence type="ECO:0000313" key="6">
    <source>
        <dbReference type="EMBL" id="PWR25386.1"/>
    </source>
</evidence>
<comment type="pathway">
    <text evidence="1">Lipid metabolism.</text>
</comment>
<evidence type="ECO:0000313" key="7">
    <source>
        <dbReference type="Proteomes" id="UP000245461"/>
    </source>
</evidence>
<dbReference type="PANTHER" id="PTHR10434:SF40">
    <property type="entry name" value="1-ACYL-SN-GLYCEROL-3-PHOSPHATE ACYLTRANSFERASE"/>
    <property type="match status" value="1"/>
</dbReference>
<gene>
    <name evidence="6" type="ORF">DKG74_04925</name>
</gene>
<dbReference type="InterPro" id="IPR002123">
    <property type="entry name" value="Plipid/glycerol_acylTrfase"/>
</dbReference>
<proteinExistence type="predicted"/>
<name>A0A317EGG6_9PROT</name>
<dbReference type="CDD" id="cd07989">
    <property type="entry name" value="LPLAT_AGPAT-like"/>
    <property type="match status" value="1"/>
</dbReference>
<dbReference type="AlphaFoldDB" id="A0A317EGG6"/>
<dbReference type="PANTHER" id="PTHR10434">
    <property type="entry name" value="1-ACYL-SN-GLYCEROL-3-PHOSPHATE ACYLTRANSFERASE"/>
    <property type="match status" value="1"/>
</dbReference>
<evidence type="ECO:0000256" key="3">
    <source>
        <dbReference type="ARBA" id="ARBA00023315"/>
    </source>
</evidence>
<evidence type="ECO:0000259" key="5">
    <source>
        <dbReference type="SMART" id="SM00563"/>
    </source>
</evidence>
<dbReference type="SUPFAM" id="SSF69593">
    <property type="entry name" value="Glycerol-3-phosphate (1)-acyltransferase"/>
    <property type="match status" value="1"/>
</dbReference>
<organism evidence="6 7">
    <name type="scientific">Zavarzinia aquatilis</name>
    <dbReference type="NCBI Taxonomy" id="2211142"/>
    <lineage>
        <taxon>Bacteria</taxon>
        <taxon>Pseudomonadati</taxon>
        <taxon>Pseudomonadota</taxon>
        <taxon>Alphaproteobacteria</taxon>
        <taxon>Rhodospirillales</taxon>
        <taxon>Zavarziniaceae</taxon>
        <taxon>Zavarzinia</taxon>
    </lineage>
</organism>
<evidence type="ECO:0000256" key="1">
    <source>
        <dbReference type="ARBA" id="ARBA00005189"/>
    </source>
</evidence>
<reference evidence="6 7" key="1">
    <citation type="submission" date="2018-05" db="EMBL/GenBank/DDBJ databases">
        <title>Zavarzinia sp. HR-AS.</title>
        <authorList>
            <person name="Lee Y."/>
            <person name="Jeon C.O."/>
        </authorList>
    </citation>
    <scope>NUCLEOTIDE SEQUENCE [LARGE SCALE GENOMIC DNA]</scope>
    <source>
        <strain evidence="6 7">HR-AS</strain>
    </source>
</reference>
<dbReference type="GO" id="GO:0006654">
    <property type="term" value="P:phosphatidic acid biosynthetic process"/>
    <property type="evidence" value="ECO:0007669"/>
    <property type="project" value="TreeGrafter"/>
</dbReference>
<dbReference type="OrthoDB" id="5290997at2"/>
<protein>
    <submittedName>
        <fullName evidence="6">1-acyl-sn-glycerol-3-phosphate acyltransferase</fullName>
    </submittedName>
</protein>
<evidence type="ECO:0000256" key="4">
    <source>
        <dbReference type="SAM" id="Phobius"/>
    </source>
</evidence>
<dbReference type="SMART" id="SM00563">
    <property type="entry name" value="PlsC"/>
    <property type="match status" value="1"/>
</dbReference>
<keyword evidence="7" id="KW-1185">Reference proteome</keyword>